<organism evidence="2 3">
    <name type="scientific">Glarea lozoyensis (strain ATCC 74030 / MF5533)</name>
    <dbReference type="NCBI Taxonomy" id="1104152"/>
    <lineage>
        <taxon>Eukaryota</taxon>
        <taxon>Fungi</taxon>
        <taxon>Dikarya</taxon>
        <taxon>Ascomycota</taxon>
        <taxon>Pezizomycotina</taxon>
        <taxon>Leotiomycetes</taxon>
        <taxon>Helotiales</taxon>
        <taxon>Helotiaceae</taxon>
        <taxon>Glarea</taxon>
    </lineage>
</organism>
<feature type="compositionally biased region" description="Polar residues" evidence="1">
    <location>
        <begin position="234"/>
        <end position="260"/>
    </location>
</feature>
<accession>H0EIC8</accession>
<dbReference type="InParanoid" id="H0EIC8"/>
<feature type="compositionally biased region" description="Acidic residues" evidence="1">
    <location>
        <begin position="220"/>
        <end position="229"/>
    </location>
</feature>
<proteinExistence type="predicted"/>
<name>H0EIC8_GLAL7</name>
<sequence>MASLGPAGSLDTEPLIRTIKDGGLLNKTLMSICVAESMNKTGVKSELQNRIIETRNTPAAVVAPTGYPAAGSNFNNGFNMGGGANGYRGFGQLEILYGLLPGKAGSCHAISRTSQGRGHQIPRYRHRDNRIRVVIEMPSIDLVDIISASMEHLIYNFKNKLPLGFARSAVDRPRLTVWLWTKKILINTPDSADQVTVQPDGKWQLHSKNDNPSQSNGVASDDDDDDDLVEVTKNGDNVTMGTPQPYGSFQTPYNQRSVSTSSGMQGSFNLLSIMLTYAIKVMSTRNVLTN</sequence>
<gene>
    <name evidence="2" type="ORF">M7I_2283</name>
</gene>
<reference evidence="2 3" key="1">
    <citation type="journal article" date="2012" name="Eukaryot. Cell">
        <title>Genome sequence of the fungus Glarea lozoyensis: the first genome sequence of a species from the Helotiaceae family.</title>
        <authorList>
            <person name="Youssar L."/>
            <person name="Gruening B.A."/>
            <person name="Erxleben A."/>
            <person name="Guenther S."/>
            <person name="Huettel W."/>
        </authorList>
    </citation>
    <scope>NUCLEOTIDE SEQUENCE [LARGE SCALE GENOMIC DNA]</scope>
    <source>
        <strain evidence="3">ATCC 74030 / MF5533</strain>
    </source>
</reference>
<dbReference type="HOGENOM" id="CLU_959935_0_0_1"/>
<feature type="region of interest" description="Disordered" evidence="1">
    <location>
        <begin position="201"/>
        <end position="260"/>
    </location>
</feature>
<keyword evidence="3" id="KW-1185">Reference proteome</keyword>
<comment type="caution">
    <text evidence="2">The sequence shown here is derived from an EMBL/GenBank/DDBJ whole genome shotgun (WGS) entry which is preliminary data.</text>
</comment>
<evidence type="ECO:0000313" key="2">
    <source>
        <dbReference type="EMBL" id="EHL01649.1"/>
    </source>
</evidence>
<dbReference type="OrthoDB" id="28127at2759"/>
<protein>
    <submittedName>
        <fullName evidence="2">Uncharacterized protein</fullName>
    </submittedName>
</protein>
<dbReference type="EMBL" id="AGUE01000047">
    <property type="protein sequence ID" value="EHL01649.1"/>
    <property type="molecule type" value="Genomic_DNA"/>
</dbReference>
<dbReference type="AlphaFoldDB" id="H0EIC8"/>
<dbReference type="Proteomes" id="UP000005446">
    <property type="component" value="Unassembled WGS sequence"/>
</dbReference>
<evidence type="ECO:0000313" key="3">
    <source>
        <dbReference type="Proteomes" id="UP000005446"/>
    </source>
</evidence>
<evidence type="ECO:0000256" key="1">
    <source>
        <dbReference type="SAM" id="MobiDB-lite"/>
    </source>
</evidence>